<sequence length="771" mass="86205">MFDRFRESWAAPLGSVLLDEMARRLLPRYLYRPTTVQATTASSPDESTIWFPADLDRPRPPQIAQLHQTNEPGLDNMPYKVLAPRTAPRPVNESTRPKLTRPPKIACDACRSRKTASSLDNHVALWNFLLEIPEEKIVQVLHDAQAAPDLQSYLAKARGDASTLQGGRPSSDFGATASLDFPTRTELDYDEFTARYEIVYPGFTPIELTAINPQPPPMLSSPATLLQTRPDSTDPFIGLTATLADRLCPSRPLASAPTSRPATPPSYIDERLHRLQIDYWTSVPISDGFAATAISTYLEVDHPFHALFDANLFLDDLINRNITFCSPFLVTSLLSHACYTCSAIDLRMSAFGSAFFKEAEILYKAERMSDSLPDSSALAFFSIVCALQCRNELAFETQQLSRQMGKRMKLFGVTDEESNLIHFHNLPPKMKIASAQTAWGLYNWLSLHAFFYEGKAIDYPPIIPVPGDEWRRETVSGLDWPKHSLPPWMGRAFPALCTLCVLAQEIAAVYFSDREKHPQVSLAFAESKYQKLLEWAATLGPGLLSMYLHTIILTIFRPFLQSPQRDQRLRFTSAESSPSAIYTASVTHMKDIVLQHHIHHHGKLFSTFAYAGYMQLCSAIAGTSDNTESQRHEQQLYFDVCMCFFQDATLQHAIATPIAQGLLHMALESGLILASEMRDVLRRLEERGKHHCSPLQTSGTSSSSYFSTVHQAHIIVDFELAVVDVRAAQAHTLASKLEDIVLFDELTNMVTADDEDANDDGKDGKAATRQE</sequence>
<evidence type="ECO:0008006" key="3">
    <source>
        <dbReference type="Google" id="ProtNLM"/>
    </source>
</evidence>
<dbReference type="PANTHER" id="PTHR47256">
    <property type="entry name" value="ZN(II)2CYS6 TRANSCRIPTION FACTOR (EUROFUNG)-RELATED"/>
    <property type="match status" value="1"/>
</dbReference>
<dbReference type="CDD" id="cd12148">
    <property type="entry name" value="fungal_TF_MHR"/>
    <property type="match status" value="1"/>
</dbReference>
<protein>
    <recommendedName>
        <fullName evidence="3">Transcription factor domain-containing protein</fullName>
    </recommendedName>
</protein>
<proteinExistence type="predicted"/>
<dbReference type="InterPro" id="IPR053187">
    <property type="entry name" value="Notoamide_regulator"/>
</dbReference>
<keyword evidence="2" id="KW-1185">Reference proteome</keyword>
<reference evidence="1 2" key="1">
    <citation type="submission" date="2023-01" db="EMBL/GenBank/DDBJ databases">
        <title>Analysis of 21 Apiospora genomes using comparative genomics revels a genus with tremendous synthesis potential of carbohydrate active enzymes and secondary metabolites.</title>
        <authorList>
            <person name="Sorensen T."/>
        </authorList>
    </citation>
    <scope>NUCLEOTIDE SEQUENCE [LARGE SCALE GENOMIC DNA]</scope>
    <source>
        <strain evidence="1 2">CBS 20057</strain>
    </source>
</reference>
<organism evidence="1 2">
    <name type="scientific">Apiospora marii</name>
    <dbReference type="NCBI Taxonomy" id="335849"/>
    <lineage>
        <taxon>Eukaryota</taxon>
        <taxon>Fungi</taxon>
        <taxon>Dikarya</taxon>
        <taxon>Ascomycota</taxon>
        <taxon>Pezizomycotina</taxon>
        <taxon>Sordariomycetes</taxon>
        <taxon>Xylariomycetidae</taxon>
        <taxon>Amphisphaeriales</taxon>
        <taxon>Apiosporaceae</taxon>
        <taxon>Apiospora</taxon>
    </lineage>
</organism>
<comment type="caution">
    <text evidence="1">The sequence shown here is derived from an EMBL/GenBank/DDBJ whole genome shotgun (WGS) entry which is preliminary data.</text>
</comment>
<dbReference type="Proteomes" id="UP001396898">
    <property type="component" value="Unassembled WGS sequence"/>
</dbReference>
<accession>A0ABR1RJL9</accession>
<gene>
    <name evidence="1" type="ORF">PG991_009075</name>
</gene>
<name>A0ABR1RJL9_9PEZI</name>
<evidence type="ECO:0000313" key="2">
    <source>
        <dbReference type="Proteomes" id="UP001396898"/>
    </source>
</evidence>
<evidence type="ECO:0000313" key="1">
    <source>
        <dbReference type="EMBL" id="KAK8013482.1"/>
    </source>
</evidence>
<dbReference type="EMBL" id="JAQQWI010000013">
    <property type="protein sequence ID" value="KAK8013482.1"/>
    <property type="molecule type" value="Genomic_DNA"/>
</dbReference>
<dbReference type="PANTHER" id="PTHR47256:SF1">
    <property type="entry name" value="ZN(II)2CYS6 TRANSCRIPTION FACTOR (EUROFUNG)"/>
    <property type="match status" value="1"/>
</dbReference>